<sequence>MSDALPTTLICRDPGDSSGDIVIDLPPNILAAMGVGLGDFLSIELVDGSIVLKPIRRIKAEGRVDSD</sequence>
<reference evidence="1 3" key="1">
    <citation type="submission" date="2019-09" db="EMBL/GenBank/DDBJ databases">
        <title>The draft genomes of Allium pathogen Pseudomonas sp.</title>
        <authorList>
            <person name="Fujikawa T."/>
            <person name="Sawada H."/>
        </authorList>
    </citation>
    <scope>NUCLEOTIDE SEQUENCE [LARGE SCALE GENOMIC DNA]</scope>
    <source>
        <strain evidence="1 3">MAFF 730085</strain>
    </source>
</reference>
<gene>
    <name evidence="2" type="ORF">F0169_09985</name>
    <name evidence="1" type="ORF">F0170_09580</name>
</gene>
<reference evidence="2 4" key="3">
    <citation type="journal article" date="2023" name="Plant Pathol.">
        <title>Dismantling and reorganizing Pseudomonas marginalis sensu#lato.</title>
        <authorList>
            <person name="Sawada H."/>
            <person name="Fujikawa T."/>
            <person name="Satou M."/>
        </authorList>
    </citation>
    <scope>NUCLEOTIDE SEQUENCE [LARGE SCALE GENOMIC DNA]</scope>
    <source>
        <strain evidence="2 4">MAFF 212408</strain>
    </source>
</reference>
<dbReference type="InterPro" id="IPR037914">
    <property type="entry name" value="SpoVT-AbrB_sf"/>
</dbReference>
<comment type="caution">
    <text evidence="1">The sequence shown here is derived from an EMBL/GenBank/DDBJ whole genome shotgun (WGS) entry which is preliminary data.</text>
</comment>
<name>A0A5N7JS33_9PSED</name>
<dbReference type="Proteomes" id="UP000325438">
    <property type="component" value="Unassembled WGS sequence"/>
</dbReference>
<evidence type="ECO:0000313" key="3">
    <source>
        <dbReference type="Proteomes" id="UP000325438"/>
    </source>
</evidence>
<reference evidence="2 4" key="2">
    <citation type="journal article" date="2020" name="Int. J. Syst. Evol. Microbiol.">
        <title>Pseudomonas kitaguniensis sp. nov., a pathogen causing bacterial rot of Welsh onion in Japan.</title>
        <authorList>
            <person name="Sawada H."/>
            <person name="Fujikawa T."/>
            <person name="Nishiwaki Y."/>
            <person name="Horita H."/>
        </authorList>
    </citation>
    <scope>NUCLEOTIDE SEQUENCE [LARGE SCALE GENOMIC DNA]</scope>
    <source>
        <strain evidence="2 4">MAFF 212408</strain>
    </source>
</reference>
<dbReference type="EMBL" id="VUAZ01000052">
    <property type="protein sequence ID" value="MPR02372.1"/>
    <property type="molecule type" value="Genomic_DNA"/>
</dbReference>
<evidence type="ECO:0000313" key="2">
    <source>
        <dbReference type="EMBL" id="MPR02372.1"/>
    </source>
</evidence>
<proteinExistence type="predicted"/>
<accession>A0A5N7JS33</accession>
<dbReference type="EMBL" id="VUBA01000048">
    <property type="protein sequence ID" value="MPQ84214.1"/>
    <property type="molecule type" value="Genomic_DNA"/>
</dbReference>
<evidence type="ECO:0000313" key="4">
    <source>
        <dbReference type="Proteomes" id="UP000326112"/>
    </source>
</evidence>
<dbReference type="Proteomes" id="UP000326112">
    <property type="component" value="Unassembled WGS sequence"/>
</dbReference>
<keyword evidence="4" id="KW-1185">Reference proteome</keyword>
<keyword evidence="1" id="KW-0238">DNA-binding</keyword>
<dbReference type="GO" id="GO:0003677">
    <property type="term" value="F:DNA binding"/>
    <property type="evidence" value="ECO:0007669"/>
    <property type="project" value="UniProtKB-KW"/>
</dbReference>
<organism evidence="1 3">
    <name type="scientific">Pseudomonas kitaguniensis</name>
    <dbReference type="NCBI Taxonomy" id="2607908"/>
    <lineage>
        <taxon>Bacteria</taxon>
        <taxon>Pseudomonadati</taxon>
        <taxon>Pseudomonadota</taxon>
        <taxon>Gammaproteobacteria</taxon>
        <taxon>Pseudomonadales</taxon>
        <taxon>Pseudomonadaceae</taxon>
        <taxon>Pseudomonas</taxon>
    </lineage>
</organism>
<evidence type="ECO:0000313" key="1">
    <source>
        <dbReference type="EMBL" id="MPQ84214.1"/>
    </source>
</evidence>
<dbReference type="AlphaFoldDB" id="A0A5N7JS33"/>
<dbReference type="SUPFAM" id="SSF89447">
    <property type="entry name" value="AbrB/MazE/MraZ-like"/>
    <property type="match status" value="1"/>
</dbReference>
<protein>
    <submittedName>
        <fullName evidence="1">AbrB/MazE/SpoVT family DNA-binding domain-containing protein</fullName>
    </submittedName>
</protein>